<comment type="caution">
    <text evidence="3">The sequence shown here is derived from an EMBL/GenBank/DDBJ whole genome shotgun (WGS) entry which is preliminary data.</text>
</comment>
<protein>
    <submittedName>
        <fullName evidence="3">Beta-lactamase class A</fullName>
    </submittedName>
</protein>
<dbReference type="STRING" id="1423796.FC24_GL000720"/>
<dbReference type="Proteomes" id="UP000051638">
    <property type="component" value="Unassembled WGS sequence"/>
</dbReference>
<sequence length="313" mass="35524">MSFIMKINKRLFLKKICIIVLIILELVLLLAHFAVGNGQHRTSLFNATQPLANNVQAVKKRQDIQLRLNRYLKRVTRDKTVSVSFYNLGPLKNSPAAKSKLAATYQPGKLQAEYHARQPKTAASTYKLFIAAYLFRRAVYQDFTWTPELKAGFREMIVYSANDFPEAMLKHYGLDSINQFIKDQQWYAPVFQSEKISKTTTYSLQLLLMDLVKGRGAFINTANRNTLLKLMRQQKYRAGIPKGAAQATAGTTVADKVGFLKDTNNDAGIVTLPNGQHYILVIFTHGHHQHDFSGFKKIANITKHVQTIVYSKQ</sequence>
<dbReference type="InterPro" id="IPR045155">
    <property type="entry name" value="Beta-lactam_cat"/>
</dbReference>
<evidence type="ECO:0000259" key="2">
    <source>
        <dbReference type="Pfam" id="PF13354"/>
    </source>
</evidence>
<dbReference type="InterPro" id="IPR000871">
    <property type="entry name" value="Beta-lactam_class-A"/>
</dbReference>
<gene>
    <name evidence="3" type="ORF">FC24_GL000720</name>
</gene>
<dbReference type="PANTHER" id="PTHR35333">
    <property type="entry name" value="BETA-LACTAMASE"/>
    <property type="match status" value="1"/>
</dbReference>
<keyword evidence="1" id="KW-0812">Transmembrane</keyword>
<accession>A0A0R2CTS8</accession>
<proteinExistence type="predicted"/>
<dbReference type="AlphaFoldDB" id="A0A0R2CTS8"/>
<feature type="domain" description="Beta-lactamase class A catalytic" evidence="2">
    <location>
        <begin position="155"/>
        <end position="284"/>
    </location>
</feature>
<organism evidence="3 4">
    <name type="scientific">Loigolactobacillus rennini DSM 20253</name>
    <dbReference type="NCBI Taxonomy" id="1423796"/>
    <lineage>
        <taxon>Bacteria</taxon>
        <taxon>Bacillati</taxon>
        <taxon>Bacillota</taxon>
        <taxon>Bacilli</taxon>
        <taxon>Lactobacillales</taxon>
        <taxon>Lactobacillaceae</taxon>
        <taxon>Loigolactobacillus</taxon>
    </lineage>
</organism>
<dbReference type="GO" id="GO:0008800">
    <property type="term" value="F:beta-lactamase activity"/>
    <property type="evidence" value="ECO:0007669"/>
    <property type="project" value="InterPro"/>
</dbReference>
<reference evidence="3 4" key="1">
    <citation type="journal article" date="2015" name="Genome Announc.">
        <title>Expanding the biotechnology potential of lactobacilli through comparative genomics of 213 strains and associated genera.</title>
        <authorList>
            <person name="Sun Z."/>
            <person name="Harris H.M."/>
            <person name="McCann A."/>
            <person name="Guo C."/>
            <person name="Argimon S."/>
            <person name="Zhang W."/>
            <person name="Yang X."/>
            <person name="Jeffery I.B."/>
            <person name="Cooney J.C."/>
            <person name="Kagawa T.F."/>
            <person name="Liu W."/>
            <person name="Song Y."/>
            <person name="Salvetti E."/>
            <person name="Wrobel A."/>
            <person name="Rasinkangas P."/>
            <person name="Parkhill J."/>
            <person name="Rea M.C."/>
            <person name="O'Sullivan O."/>
            <person name="Ritari J."/>
            <person name="Douillard F.P."/>
            <person name="Paul Ross R."/>
            <person name="Yang R."/>
            <person name="Briner A.E."/>
            <person name="Felis G.E."/>
            <person name="de Vos W.M."/>
            <person name="Barrangou R."/>
            <person name="Klaenhammer T.R."/>
            <person name="Caufield P.W."/>
            <person name="Cui Y."/>
            <person name="Zhang H."/>
            <person name="O'Toole P.W."/>
        </authorList>
    </citation>
    <scope>NUCLEOTIDE SEQUENCE [LARGE SCALE GENOMIC DNA]</scope>
    <source>
        <strain evidence="3 4">DSM 20253</strain>
    </source>
</reference>
<evidence type="ECO:0000256" key="1">
    <source>
        <dbReference type="SAM" id="Phobius"/>
    </source>
</evidence>
<keyword evidence="1" id="KW-0472">Membrane</keyword>
<dbReference type="PANTHER" id="PTHR35333:SF3">
    <property type="entry name" value="BETA-LACTAMASE-TYPE TRANSPEPTIDASE FOLD CONTAINING PROTEIN"/>
    <property type="match status" value="1"/>
</dbReference>
<keyword evidence="4" id="KW-1185">Reference proteome</keyword>
<keyword evidence="1" id="KW-1133">Transmembrane helix</keyword>
<dbReference type="Pfam" id="PF13354">
    <property type="entry name" value="Beta-lactamase2"/>
    <property type="match status" value="1"/>
</dbReference>
<name>A0A0R2CTS8_9LACO</name>
<dbReference type="EMBL" id="AYYI01000103">
    <property type="protein sequence ID" value="KRM93028.1"/>
    <property type="molecule type" value="Genomic_DNA"/>
</dbReference>
<dbReference type="GO" id="GO:0030655">
    <property type="term" value="P:beta-lactam antibiotic catabolic process"/>
    <property type="evidence" value="ECO:0007669"/>
    <property type="project" value="InterPro"/>
</dbReference>
<dbReference type="InterPro" id="IPR012338">
    <property type="entry name" value="Beta-lactam/transpept-like"/>
</dbReference>
<evidence type="ECO:0000313" key="4">
    <source>
        <dbReference type="Proteomes" id="UP000051638"/>
    </source>
</evidence>
<dbReference type="PATRIC" id="fig|1423796.3.peg.738"/>
<dbReference type="Gene3D" id="3.40.710.10">
    <property type="entry name" value="DD-peptidase/beta-lactamase superfamily"/>
    <property type="match status" value="1"/>
</dbReference>
<feature type="transmembrane region" description="Helical" evidence="1">
    <location>
        <begin position="12"/>
        <end position="35"/>
    </location>
</feature>
<evidence type="ECO:0000313" key="3">
    <source>
        <dbReference type="EMBL" id="KRM93028.1"/>
    </source>
</evidence>
<dbReference type="GO" id="GO:0046677">
    <property type="term" value="P:response to antibiotic"/>
    <property type="evidence" value="ECO:0007669"/>
    <property type="project" value="InterPro"/>
</dbReference>
<dbReference type="SUPFAM" id="SSF56601">
    <property type="entry name" value="beta-lactamase/transpeptidase-like"/>
    <property type="match status" value="1"/>
</dbReference>